<reference evidence="3 4" key="1">
    <citation type="journal article" date="2016" name="Nat. Commun.">
        <title>Ectomycorrhizal ecology is imprinted in the genome of the dominant symbiotic fungus Cenococcum geophilum.</title>
        <authorList>
            <consortium name="DOE Joint Genome Institute"/>
            <person name="Peter M."/>
            <person name="Kohler A."/>
            <person name="Ohm R.A."/>
            <person name="Kuo A."/>
            <person name="Krutzmann J."/>
            <person name="Morin E."/>
            <person name="Arend M."/>
            <person name="Barry K.W."/>
            <person name="Binder M."/>
            <person name="Choi C."/>
            <person name="Clum A."/>
            <person name="Copeland A."/>
            <person name="Grisel N."/>
            <person name="Haridas S."/>
            <person name="Kipfer T."/>
            <person name="LaButti K."/>
            <person name="Lindquist E."/>
            <person name="Lipzen A."/>
            <person name="Maire R."/>
            <person name="Meier B."/>
            <person name="Mihaltcheva S."/>
            <person name="Molinier V."/>
            <person name="Murat C."/>
            <person name="Poggeler S."/>
            <person name="Quandt C.A."/>
            <person name="Sperisen C."/>
            <person name="Tritt A."/>
            <person name="Tisserant E."/>
            <person name="Crous P.W."/>
            <person name="Henrissat B."/>
            <person name="Nehls U."/>
            <person name="Egli S."/>
            <person name="Spatafora J.W."/>
            <person name="Grigoriev I.V."/>
            <person name="Martin F.M."/>
        </authorList>
    </citation>
    <scope>NUCLEOTIDE SEQUENCE [LARGE SCALE GENOMIC DNA]</scope>
    <source>
        <strain evidence="3 4">CBS 459.81</strain>
    </source>
</reference>
<evidence type="ECO:0000313" key="4">
    <source>
        <dbReference type="Proteomes" id="UP000250266"/>
    </source>
</evidence>
<protein>
    <recommendedName>
        <fullName evidence="2">SnoaL-like domain-containing protein</fullName>
    </recommendedName>
</protein>
<sequence>MSGFKDEVKNQNSIPAPSSSIHQGAALMGKPENVDQYLGAAQRCPRTSKQADPWQDHDPTLKKVEEEILQHYKDFAYFCNFDCKEHPDWGKKFYDLDEAMYFDLMGTVQRPGFRPHYDNITPYLADAQIAFKDLEITAVTETFGYATAMQRYWGTAADGNDFDFTFRTTSLVRKREDGNWKYVHEHFSFPVNMATQKADLTCGLKVEENIRLE</sequence>
<feature type="region of interest" description="Disordered" evidence="1">
    <location>
        <begin position="1"/>
        <end position="23"/>
    </location>
</feature>
<name>A0A8E2E116_9PEZI</name>
<dbReference type="Pfam" id="PF13474">
    <property type="entry name" value="SnoaL_3"/>
    <property type="match status" value="1"/>
</dbReference>
<dbReference type="InterPro" id="IPR037401">
    <property type="entry name" value="SnoaL-like"/>
</dbReference>
<gene>
    <name evidence="3" type="ORF">K432DRAFT_446717</name>
</gene>
<proteinExistence type="predicted"/>
<dbReference type="InterPro" id="IPR032710">
    <property type="entry name" value="NTF2-like_dom_sf"/>
</dbReference>
<evidence type="ECO:0000313" key="3">
    <source>
        <dbReference type="EMBL" id="OCK75421.1"/>
    </source>
</evidence>
<dbReference type="OrthoDB" id="4128781at2759"/>
<organism evidence="3 4">
    <name type="scientific">Lepidopterella palustris CBS 459.81</name>
    <dbReference type="NCBI Taxonomy" id="1314670"/>
    <lineage>
        <taxon>Eukaryota</taxon>
        <taxon>Fungi</taxon>
        <taxon>Dikarya</taxon>
        <taxon>Ascomycota</taxon>
        <taxon>Pezizomycotina</taxon>
        <taxon>Dothideomycetes</taxon>
        <taxon>Pleosporomycetidae</taxon>
        <taxon>Mytilinidiales</taxon>
        <taxon>Argynnaceae</taxon>
        <taxon>Lepidopterella</taxon>
    </lineage>
</organism>
<dbReference type="AlphaFoldDB" id="A0A8E2E116"/>
<feature type="compositionally biased region" description="Polar residues" evidence="1">
    <location>
        <begin position="10"/>
        <end position="22"/>
    </location>
</feature>
<feature type="domain" description="SnoaL-like" evidence="2">
    <location>
        <begin position="126"/>
        <end position="191"/>
    </location>
</feature>
<dbReference type="SUPFAM" id="SSF54427">
    <property type="entry name" value="NTF2-like"/>
    <property type="match status" value="1"/>
</dbReference>
<dbReference type="Gene3D" id="3.10.450.50">
    <property type="match status" value="1"/>
</dbReference>
<evidence type="ECO:0000256" key="1">
    <source>
        <dbReference type="SAM" id="MobiDB-lite"/>
    </source>
</evidence>
<dbReference type="EMBL" id="KV745319">
    <property type="protein sequence ID" value="OCK75421.1"/>
    <property type="molecule type" value="Genomic_DNA"/>
</dbReference>
<evidence type="ECO:0000259" key="2">
    <source>
        <dbReference type="Pfam" id="PF13474"/>
    </source>
</evidence>
<accession>A0A8E2E116</accession>
<keyword evidence="4" id="KW-1185">Reference proteome</keyword>
<dbReference type="Proteomes" id="UP000250266">
    <property type="component" value="Unassembled WGS sequence"/>
</dbReference>